<keyword evidence="9 14" id="KW-0472">Membrane</keyword>
<evidence type="ECO:0000256" key="4">
    <source>
        <dbReference type="ARBA" id="ARBA00022676"/>
    </source>
</evidence>
<comment type="pathway">
    <text evidence="2">Glycan metabolism.</text>
</comment>
<evidence type="ECO:0000313" key="16">
    <source>
        <dbReference type="Proteomes" id="UP000811246"/>
    </source>
</evidence>
<keyword evidence="11" id="KW-0294">Fucose metabolism</keyword>
<dbReference type="GO" id="GO:0005737">
    <property type="term" value="C:cytoplasm"/>
    <property type="evidence" value="ECO:0007669"/>
    <property type="project" value="TreeGrafter"/>
</dbReference>
<keyword evidence="10" id="KW-0325">Glycoprotein</keyword>
<dbReference type="AlphaFoldDB" id="A0A922DGC6"/>
<evidence type="ECO:0000256" key="8">
    <source>
        <dbReference type="ARBA" id="ARBA00022989"/>
    </source>
</evidence>
<evidence type="ECO:0000256" key="7">
    <source>
        <dbReference type="ARBA" id="ARBA00022968"/>
    </source>
</evidence>
<dbReference type="EMBL" id="CM031836">
    <property type="protein sequence ID" value="KAG6683905.1"/>
    <property type="molecule type" value="Genomic_DNA"/>
</dbReference>
<evidence type="ECO:0000256" key="14">
    <source>
        <dbReference type="SAM" id="Phobius"/>
    </source>
</evidence>
<reference evidence="15" key="1">
    <citation type="submission" date="2021-01" db="EMBL/GenBank/DDBJ databases">
        <authorList>
            <person name="Lovell J.T."/>
            <person name="Bentley N."/>
            <person name="Bhattarai G."/>
            <person name="Jenkins J.W."/>
            <person name="Sreedasyam A."/>
            <person name="Alarcon Y."/>
            <person name="Bock C."/>
            <person name="Boston L."/>
            <person name="Carlson J."/>
            <person name="Cervantes K."/>
            <person name="Clermont K."/>
            <person name="Krom N."/>
            <person name="Kubenka K."/>
            <person name="Mamidi S."/>
            <person name="Mattison C."/>
            <person name="Monteros M."/>
            <person name="Pisani C."/>
            <person name="Plott C."/>
            <person name="Rajasekar S."/>
            <person name="Rhein H.S."/>
            <person name="Rohla C."/>
            <person name="Song M."/>
            <person name="Hilaire R.S."/>
            <person name="Shu S."/>
            <person name="Wells L."/>
            <person name="Wang X."/>
            <person name="Webber J."/>
            <person name="Heerema R.J."/>
            <person name="Klein P."/>
            <person name="Conner P."/>
            <person name="Grauke L."/>
            <person name="Grimwood J."/>
            <person name="Schmutz J."/>
            <person name="Randall J.J."/>
        </authorList>
    </citation>
    <scope>NUCLEOTIDE SEQUENCE</scope>
    <source>
        <tissue evidence="15">Leaf</tissue>
    </source>
</reference>
<evidence type="ECO:0000256" key="3">
    <source>
        <dbReference type="ARBA" id="ARBA00007737"/>
    </source>
</evidence>
<evidence type="ECO:0000256" key="2">
    <source>
        <dbReference type="ARBA" id="ARBA00004881"/>
    </source>
</evidence>
<dbReference type="InterPro" id="IPR024709">
    <property type="entry name" value="FucosylTrfase_pln"/>
</dbReference>
<dbReference type="PANTHER" id="PTHR31741">
    <property type="entry name" value="OS02G0726500 PROTEIN-RELATED"/>
    <property type="match status" value="1"/>
</dbReference>
<comment type="similarity">
    <text evidence="3">Belongs to the glycosyltransferase GT106 family.</text>
</comment>
<keyword evidence="7" id="KW-0735">Signal-anchor</keyword>
<proteinExistence type="inferred from homology"/>
<dbReference type="Proteomes" id="UP000811246">
    <property type="component" value="Chromosome 12"/>
</dbReference>
<keyword evidence="12" id="KW-0119">Carbohydrate metabolism</keyword>
<dbReference type="GO" id="GO:0006004">
    <property type="term" value="P:fucose metabolic process"/>
    <property type="evidence" value="ECO:0007669"/>
    <property type="project" value="UniProtKB-KW"/>
</dbReference>
<evidence type="ECO:0000256" key="1">
    <source>
        <dbReference type="ARBA" id="ARBA00004606"/>
    </source>
</evidence>
<name>A0A922DGC6_CARIL</name>
<organism evidence="15 16">
    <name type="scientific">Carya illinoinensis</name>
    <name type="common">Pecan</name>
    <dbReference type="NCBI Taxonomy" id="32201"/>
    <lineage>
        <taxon>Eukaryota</taxon>
        <taxon>Viridiplantae</taxon>
        <taxon>Streptophyta</taxon>
        <taxon>Embryophyta</taxon>
        <taxon>Tracheophyta</taxon>
        <taxon>Spermatophyta</taxon>
        <taxon>Magnoliopsida</taxon>
        <taxon>eudicotyledons</taxon>
        <taxon>Gunneridae</taxon>
        <taxon>Pentapetalae</taxon>
        <taxon>rosids</taxon>
        <taxon>fabids</taxon>
        <taxon>Fagales</taxon>
        <taxon>Juglandaceae</taxon>
        <taxon>Carya</taxon>
    </lineage>
</organism>
<dbReference type="Pfam" id="PF10250">
    <property type="entry name" value="O-FucT"/>
    <property type="match status" value="1"/>
</dbReference>
<evidence type="ECO:0000256" key="12">
    <source>
        <dbReference type="ARBA" id="ARBA00023277"/>
    </source>
</evidence>
<evidence type="ECO:0000256" key="6">
    <source>
        <dbReference type="ARBA" id="ARBA00022692"/>
    </source>
</evidence>
<evidence type="ECO:0000256" key="10">
    <source>
        <dbReference type="ARBA" id="ARBA00023180"/>
    </source>
</evidence>
<comment type="caution">
    <text evidence="15">The sequence shown here is derived from an EMBL/GenBank/DDBJ whole genome shotgun (WGS) entry which is preliminary data.</text>
</comment>
<keyword evidence="4" id="KW-0328">Glycosyltransferase</keyword>
<keyword evidence="5" id="KW-0808">Transferase</keyword>
<evidence type="ECO:0000313" key="15">
    <source>
        <dbReference type="EMBL" id="KAG6683905.1"/>
    </source>
</evidence>
<evidence type="ECO:0000256" key="11">
    <source>
        <dbReference type="ARBA" id="ARBA00023253"/>
    </source>
</evidence>
<keyword evidence="6 14" id="KW-0812">Transmembrane</keyword>
<evidence type="ECO:0000256" key="5">
    <source>
        <dbReference type="ARBA" id="ARBA00022679"/>
    </source>
</evidence>
<dbReference type="CDD" id="cd11299">
    <property type="entry name" value="O-FucT_plant"/>
    <property type="match status" value="1"/>
</dbReference>
<keyword evidence="8 14" id="KW-1133">Transmembrane helix</keyword>
<accession>A0A922DGC6</accession>
<dbReference type="GO" id="GO:0016757">
    <property type="term" value="F:glycosyltransferase activity"/>
    <property type="evidence" value="ECO:0007669"/>
    <property type="project" value="UniProtKB-KW"/>
</dbReference>
<feature type="transmembrane region" description="Helical" evidence="14">
    <location>
        <begin position="52"/>
        <end position="74"/>
    </location>
</feature>
<gene>
    <name evidence="15" type="ORF">I3842_12G035600</name>
</gene>
<evidence type="ECO:0000256" key="9">
    <source>
        <dbReference type="ARBA" id="ARBA00023136"/>
    </source>
</evidence>
<dbReference type="GO" id="GO:0016020">
    <property type="term" value="C:membrane"/>
    <property type="evidence" value="ECO:0007669"/>
    <property type="project" value="UniProtKB-SubCell"/>
</dbReference>
<sequence>MAKTRNAKNSFITVNPSPCFYYLFWNSPLASIRVSSPKKNPRNRKLCTPPNLSLFFLSLLVSFTFLGISVLSFMPITLQESSLRPLMSPSLVSFSAPSLSSAEHRSRVTLASLASTFLDSEENEPILSNSVMVPLPAHGIVGSNVSEEEKEFWQQPDGEGYRPCLDFSIGYRKASVRITKEKRRFLMVVVSGGLNQQRNEIVDAVVIARILEAALVVPVLQVNQIWGDESEFSEIFDVKHFKRTLQADVRVVSSLPSTHLLSRQTIETKIPRDVSPLWIRSRFFRKLNEDGVFVFKGLDSKLSKNLPCDLQKLRCKVAFHALRYAAPIRELGNRLARRMWIEGPYIALHLRLEKDVWVRTGCRTGLGAEYDDIISKIRGSQPEYLTARQNMSYLQRRLAGQCPLNSLEMARLLKALGAPGSARIYKAGGEPFGGKQALQPLLAEFPNLVTKDNLARDGELSQYMNRSSALAAIDYIVSLSSAVFVPSHGGNMGRAMQGHRAYVGHRKYIKPNKRSMLPLLEDTSISDAEFSSTMRKLHVKSQGQPEMRTNRRDRDVIAYPVPECMCKHSTGIF</sequence>
<comment type="subcellular location">
    <subcellularLocation>
        <location evidence="1">Membrane</location>
        <topology evidence="1">Single-pass type II membrane protein</topology>
    </subcellularLocation>
</comment>
<dbReference type="InterPro" id="IPR019378">
    <property type="entry name" value="GDP-Fuc_O-FucTrfase"/>
</dbReference>
<dbReference type="PIRSF" id="PIRSF009360">
    <property type="entry name" value="UCP009360"/>
    <property type="match status" value="1"/>
</dbReference>
<dbReference type="PANTHER" id="PTHR31741:SF63">
    <property type="entry name" value="O-FUCOSYLTRANSFERASE 37"/>
    <property type="match status" value="1"/>
</dbReference>
<evidence type="ECO:0000256" key="13">
    <source>
        <dbReference type="ARBA" id="ARBA00030350"/>
    </source>
</evidence>
<protein>
    <recommendedName>
        <fullName evidence="13">O-fucosyltransferase family protein</fullName>
    </recommendedName>
</protein>